<feature type="compositionally biased region" description="Polar residues" evidence="1">
    <location>
        <begin position="16"/>
        <end position="25"/>
    </location>
</feature>
<dbReference type="WBParaSite" id="EVEC_0001115101-mRNA-1">
    <property type="protein sequence ID" value="EVEC_0001115101-mRNA-1"/>
    <property type="gene ID" value="EVEC_0001115101"/>
</dbReference>
<evidence type="ECO:0000313" key="3">
    <source>
        <dbReference type="Proteomes" id="UP000274131"/>
    </source>
</evidence>
<gene>
    <name evidence="2" type="ORF">EVEC_LOCUS10476</name>
</gene>
<proteinExistence type="predicted"/>
<accession>A0A0N4VJY0</accession>
<feature type="compositionally biased region" description="Basic and acidic residues" evidence="1">
    <location>
        <begin position="1"/>
        <end position="13"/>
    </location>
</feature>
<keyword evidence="3" id="KW-1185">Reference proteome</keyword>
<organism evidence="4">
    <name type="scientific">Enterobius vermicularis</name>
    <name type="common">Human pinworm</name>
    <dbReference type="NCBI Taxonomy" id="51028"/>
    <lineage>
        <taxon>Eukaryota</taxon>
        <taxon>Metazoa</taxon>
        <taxon>Ecdysozoa</taxon>
        <taxon>Nematoda</taxon>
        <taxon>Chromadorea</taxon>
        <taxon>Rhabditida</taxon>
        <taxon>Spirurina</taxon>
        <taxon>Oxyuridomorpha</taxon>
        <taxon>Oxyuroidea</taxon>
        <taxon>Oxyuridae</taxon>
        <taxon>Enterobius</taxon>
    </lineage>
</organism>
<protein>
    <submittedName>
        <fullName evidence="4">AHD domain-containing protein</fullName>
    </submittedName>
</protein>
<sequence length="90" mass="9934">MNSDMAKDDDREVSMVSLSSVASNTDDTENDEKGVCPGLSVCDQQSGSTDNLVKIEFVNSTYIIYDPAGIDVTSYQSFLVRIMYFFVCPL</sequence>
<reference evidence="4" key="1">
    <citation type="submission" date="2017-02" db="UniProtKB">
        <authorList>
            <consortium name="WormBaseParasite"/>
        </authorList>
    </citation>
    <scope>IDENTIFICATION</scope>
</reference>
<reference evidence="2 3" key="2">
    <citation type="submission" date="2018-10" db="EMBL/GenBank/DDBJ databases">
        <authorList>
            <consortium name="Pathogen Informatics"/>
        </authorList>
    </citation>
    <scope>NUCLEOTIDE SEQUENCE [LARGE SCALE GENOMIC DNA]</scope>
</reference>
<evidence type="ECO:0000313" key="4">
    <source>
        <dbReference type="WBParaSite" id="EVEC_0001115101-mRNA-1"/>
    </source>
</evidence>
<dbReference type="Proteomes" id="UP000274131">
    <property type="component" value="Unassembled WGS sequence"/>
</dbReference>
<dbReference type="AlphaFoldDB" id="A0A0N4VJY0"/>
<name>A0A0N4VJY0_ENTVE</name>
<evidence type="ECO:0000256" key="1">
    <source>
        <dbReference type="SAM" id="MobiDB-lite"/>
    </source>
</evidence>
<feature type="region of interest" description="Disordered" evidence="1">
    <location>
        <begin position="1"/>
        <end position="32"/>
    </location>
</feature>
<evidence type="ECO:0000313" key="2">
    <source>
        <dbReference type="EMBL" id="VDD95725.1"/>
    </source>
</evidence>
<dbReference type="EMBL" id="UXUI01010881">
    <property type="protein sequence ID" value="VDD95725.1"/>
    <property type="molecule type" value="Genomic_DNA"/>
</dbReference>